<evidence type="ECO:0000256" key="1">
    <source>
        <dbReference type="SAM" id="MobiDB-lite"/>
    </source>
</evidence>
<proteinExistence type="predicted"/>
<evidence type="ECO:0008006" key="4">
    <source>
        <dbReference type="Google" id="ProtNLM"/>
    </source>
</evidence>
<dbReference type="RefSeq" id="WP_344305612.1">
    <property type="nucleotide sequence ID" value="NZ_BAAAQQ010000014.1"/>
</dbReference>
<feature type="compositionally biased region" description="Pro residues" evidence="1">
    <location>
        <begin position="107"/>
        <end position="120"/>
    </location>
</feature>
<accession>A0ABN2YXL6</accession>
<feature type="region of interest" description="Disordered" evidence="1">
    <location>
        <begin position="57"/>
        <end position="129"/>
    </location>
</feature>
<name>A0ABN2YXL6_9ACTN</name>
<evidence type="ECO:0000313" key="2">
    <source>
        <dbReference type="EMBL" id="GAA2133862.1"/>
    </source>
</evidence>
<dbReference type="Proteomes" id="UP001500575">
    <property type="component" value="Unassembled WGS sequence"/>
</dbReference>
<sequence length="129" mass="13305">MDAGLVMGTAFVLVGGLVLAVIGHRGLRNGGAGSGASGTADAFGNFIDVFDPGQARAARDIKQHHDAGPVARTPDDEDDDPVRLIRNPDGSPRSVRVRRTGRRSAVTPPPEAAPPAPPGARAPGRSRSR</sequence>
<keyword evidence="3" id="KW-1185">Reference proteome</keyword>
<protein>
    <recommendedName>
        <fullName evidence="4">Secreted protein</fullName>
    </recommendedName>
</protein>
<comment type="caution">
    <text evidence="2">The sequence shown here is derived from an EMBL/GenBank/DDBJ whole genome shotgun (WGS) entry which is preliminary data.</text>
</comment>
<dbReference type="EMBL" id="BAAAQQ010000014">
    <property type="protein sequence ID" value="GAA2133862.1"/>
    <property type="molecule type" value="Genomic_DNA"/>
</dbReference>
<evidence type="ECO:0000313" key="3">
    <source>
        <dbReference type="Proteomes" id="UP001500575"/>
    </source>
</evidence>
<feature type="compositionally biased region" description="Basic and acidic residues" evidence="1">
    <location>
        <begin position="57"/>
        <end position="67"/>
    </location>
</feature>
<gene>
    <name evidence="2" type="ORF">GCM10009843_39800</name>
</gene>
<organism evidence="2 3">
    <name type="scientific">Nocardioides bigeumensis</name>
    <dbReference type="NCBI Taxonomy" id="433657"/>
    <lineage>
        <taxon>Bacteria</taxon>
        <taxon>Bacillati</taxon>
        <taxon>Actinomycetota</taxon>
        <taxon>Actinomycetes</taxon>
        <taxon>Propionibacteriales</taxon>
        <taxon>Nocardioidaceae</taxon>
        <taxon>Nocardioides</taxon>
    </lineage>
</organism>
<reference evidence="2 3" key="1">
    <citation type="journal article" date="2019" name="Int. J. Syst. Evol. Microbiol.">
        <title>The Global Catalogue of Microorganisms (GCM) 10K type strain sequencing project: providing services to taxonomists for standard genome sequencing and annotation.</title>
        <authorList>
            <consortium name="The Broad Institute Genomics Platform"/>
            <consortium name="The Broad Institute Genome Sequencing Center for Infectious Disease"/>
            <person name="Wu L."/>
            <person name="Ma J."/>
        </authorList>
    </citation>
    <scope>NUCLEOTIDE SEQUENCE [LARGE SCALE GENOMIC DNA]</scope>
    <source>
        <strain evidence="2 3">JCM 16021</strain>
    </source>
</reference>